<protein>
    <recommendedName>
        <fullName evidence="4">FAD-binding PCMH-type domain-containing protein</fullName>
    </recommendedName>
</protein>
<dbReference type="RefSeq" id="WP_111418214.1">
    <property type="nucleotide sequence ID" value="NZ_NPEX01000028.1"/>
</dbReference>
<evidence type="ECO:0000256" key="1">
    <source>
        <dbReference type="ARBA" id="ARBA00022630"/>
    </source>
</evidence>
<dbReference type="InterPro" id="IPR016166">
    <property type="entry name" value="FAD-bd_PCMH"/>
</dbReference>
<evidence type="ECO:0000256" key="3">
    <source>
        <dbReference type="ARBA" id="ARBA00023002"/>
    </source>
</evidence>
<dbReference type="PANTHER" id="PTHR42659">
    <property type="entry name" value="XANTHINE DEHYDROGENASE SUBUNIT C-RELATED"/>
    <property type="match status" value="1"/>
</dbReference>
<organism evidence="5 6">
    <name type="scientific">Rhodoplanes roseus</name>
    <dbReference type="NCBI Taxonomy" id="29409"/>
    <lineage>
        <taxon>Bacteria</taxon>
        <taxon>Pseudomonadati</taxon>
        <taxon>Pseudomonadota</taxon>
        <taxon>Alphaproteobacteria</taxon>
        <taxon>Hyphomicrobiales</taxon>
        <taxon>Nitrobacteraceae</taxon>
        <taxon>Rhodoplanes</taxon>
    </lineage>
</organism>
<evidence type="ECO:0000313" key="6">
    <source>
        <dbReference type="Proteomes" id="UP000249130"/>
    </source>
</evidence>
<proteinExistence type="predicted"/>
<keyword evidence="2" id="KW-0274">FAD</keyword>
<dbReference type="Gene3D" id="3.30.390.50">
    <property type="entry name" value="CO dehydrogenase flavoprotein, C-terminal domain"/>
    <property type="match status" value="1"/>
</dbReference>
<evidence type="ECO:0000259" key="4">
    <source>
        <dbReference type="PROSITE" id="PS51387"/>
    </source>
</evidence>
<evidence type="ECO:0000313" key="5">
    <source>
        <dbReference type="EMBL" id="RAI44986.1"/>
    </source>
</evidence>
<dbReference type="InterPro" id="IPR036318">
    <property type="entry name" value="FAD-bd_PCMH-like_sf"/>
</dbReference>
<dbReference type="Gene3D" id="3.30.43.10">
    <property type="entry name" value="Uridine Diphospho-n-acetylenolpyruvylglucosamine Reductase, domain 2"/>
    <property type="match status" value="1"/>
</dbReference>
<dbReference type="Gene3D" id="3.30.465.10">
    <property type="match status" value="1"/>
</dbReference>
<dbReference type="GO" id="GO:0016491">
    <property type="term" value="F:oxidoreductase activity"/>
    <property type="evidence" value="ECO:0007669"/>
    <property type="project" value="UniProtKB-KW"/>
</dbReference>
<reference evidence="5 6" key="1">
    <citation type="submission" date="2017-07" db="EMBL/GenBank/DDBJ databases">
        <title>Draft Genome Sequences of Select Purple Nonsulfur Bacteria.</title>
        <authorList>
            <person name="Lasarre B."/>
            <person name="Mckinlay J.B."/>
        </authorList>
    </citation>
    <scope>NUCLEOTIDE SEQUENCE [LARGE SCALE GENOMIC DNA]</scope>
    <source>
        <strain evidence="5 6">DSM 5909</strain>
    </source>
</reference>
<dbReference type="Proteomes" id="UP000249130">
    <property type="component" value="Unassembled WGS sequence"/>
</dbReference>
<dbReference type="InterPro" id="IPR036683">
    <property type="entry name" value="CO_DH_flav_C_dom_sf"/>
</dbReference>
<accession>A0A327L3L3</accession>
<gene>
    <name evidence="5" type="ORF">CH341_06445</name>
</gene>
<feature type="domain" description="FAD-binding PCMH-type" evidence="4">
    <location>
        <begin position="1"/>
        <end position="177"/>
    </location>
</feature>
<keyword evidence="3" id="KW-0560">Oxidoreductase</keyword>
<dbReference type="AlphaFoldDB" id="A0A327L3L3"/>
<comment type="caution">
    <text evidence="5">The sequence shown here is derived from an EMBL/GenBank/DDBJ whole genome shotgun (WGS) entry which is preliminary data.</text>
</comment>
<keyword evidence="1" id="KW-0285">Flavoprotein</keyword>
<dbReference type="SUPFAM" id="SSF56176">
    <property type="entry name" value="FAD-binding/transporter-associated domain-like"/>
    <property type="match status" value="1"/>
</dbReference>
<dbReference type="EMBL" id="NPEX01000028">
    <property type="protein sequence ID" value="RAI44986.1"/>
    <property type="molecule type" value="Genomic_DNA"/>
</dbReference>
<name>A0A327L3L3_9BRAD</name>
<dbReference type="InterPro" id="IPR051312">
    <property type="entry name" value="Diverse_Substr_Oxidored"/>
</dbReference>
<dbReference type="SUPFAM" id="SSF55447">
    <property type="entry name" value="CO dehydrogenase flavoprotein C-terminal domain-like"/>
    <property type="match status" value="1"/>
</dbReference>
<dbReference type="PROSITE" id="PS51387">
    <property type="entry name" value="FAD_PCMH"/>
    <property type="match status" value="1"/>
</dbReference>
<dbReference type="OrthoDB" id="9793944at2"/>
<dbReference type="PANTHER" id="PTHR42659:SF2">
    <property type="entry name" value="XANTHINE DEHYDROGENASE SUBUNIT C-RELATED"/>
    <property type="match status" value="1"/>
</dbReference>
<sequence length="275" mass="28660">MKAAAFDYVRVRDLDEAQAALARSEGAKLLAGGQSLGPMLNLRLARPALLVDISRLDALKTITEMPDAWRIGAGVTHARLEDLGERLTGARLVGTVARGIAYRSVRTRGTIGGSIAHADPAADWPLALVALGATVEIRTAGGGTRAQAAETFVRGAFTTDLAADEIVTAVVVPKRSAAARTGYFKFCRKAGEYPLVSAAVVLDPDRDAARIVMGALPTGPRDFPGLAAAVLRDGAAAASEGAIERAVDDALPGLDPVERRMRASAVRRAVLEACA</sequence>
<dbReference type="InterPro" id="IPR002346">
    <property type="entry name" value="Mopterin_DH_FAD-bd"/>
</dbReference>
<dbReference type="Pfam" id="PF00941">
    <property type="entry name" value="FAD_binding_5"/>
    <property type="match status" value="1"/>
</dbReference>
<evidence type="ECO:0000256" key="2">
    <source>
        <dbReference type="ARBA" id="ARBA00022827"/>
    </source>
</evidence>
<keyword evidence="6" id="KW-1185">Reference proteome</keyword>
<dbReference type="GO" id="GO:0071949">
    <property type="term" value="F:FAD binding"/>
    <property type="evidence" value="ECO:0007669"/>
    <property type="project" value="InterPro"/>
</dbReference>
<dbReference type="InterPro" id="IPR016167">
    <property type="entry name" value="FAD-bd_PCMH_sub1"/>
</dbReference>
<dbReference type="InterPro" id="IPR016169">
    <property type="entry name" value="FAD-bd_PCMH_sub2"/>
</dbReference>